<dbReference type="Proteomes" id="UP000614996">
    <property type="component" value="Unassembled WGS sequence"/>
</dbReference>
<protein>
    <submittedName>
        <fullName evidence="2">Uncharacterized protein</fullName>
    </submittedName>
</protein>
<name>A0A8J4EIZ2_9ACTN</name>
<keyword evidence="3" id="KW-1185">Reference proteome</keyword>
<feature type="compositionally biased region" description="Polar residues" evidence="1">
    <location>
        <begin position="179"/>
        <end position="188"/>
    </location>
</feature>
<organism evidence="2 3">
    <name type="scientific">Actinocatenispora comari</name>
    <dbReference type="NCBI Taxonomy" id="2807577"/>
    <lineage>
        <taxon>Bacteria</taxon>
        <taxon>Bacillati</taxon>
        <taxon>Actinomycetota</taxon>
        <taxon>Actinomycetes</taxon>
        <taxon>Micromonosporales</taxon>
        <taxon>Micromonosporaceae</taxon>
        <taxon>Actinocatenispora</taxon>
    </lineage>
</organism>
<dbReference type="RefSeq" id="WP_207123090.1">
    <property type="nucleotide sequence ID" value="NZ_BOPO01000006.1"/>
</dbReference>
<evidence type="ECO:0000256" key="1">
    <source>
        <dbReference type="SAM" id="MobiDB-lite"/>
    </source>
</evidence>
<evidence type="ECO:0000313" key="2">
    <source>
        <dbReference type="EMBL" id="GIL25480.1"/>
    </source>
</evidence>
<sequence>MYTALIHRPGCLPDTTEPPPEFDTPAEAWHYIAEQRAAEDRDLAEPCDTACGADTEHSSTYQQLAHCANRPAPTAGWDGTGTIHGPTPGADTLGDVGWCYTVEAVTAPPDCQAPGHDHRAHDANGTPTTGPSRCPQCRALCHFDERVGDYQHDGPTIPDCFLIRRHPAAVPCLRPGTDLDTTPSSTGLPRNAAAPTHAEQPLRRIRWTRSYLVRLRQDYLAAIPNTLAEAMRAGTDPTSPDIDDYVCGNGKLISETWQNVDDDELSYGGEFLADGVDTPGEQAP</sequence>
<evidence type="ECO:0000313" key="3">
    <source>
        <dbReference type="Proteomes" id="UP000614996"/>
    </source>
</evidence>
<comment type="caution">
    <text evidence="2">The sequence shown here is derived from an EMBL/GenBank/DDBJ whole genome shotgun (WGS) entry which is preliminary data.</text>
</comment>
<proteinExistence type="predicted"/>
<reference evidence="3" key="1">
    <citation type="journal article" date="2021" name="Int. J. Syst. Evol. Microbiol.">
        <title>Actinocatenispora comari sp. nov., an endophytic actinomycete isolated from aerial parts of Comarum salesowianum.</title>
        <authorList>
            <person name="Oyunbileg N."/>
            <person name="Iizaka Y."/>
            <person name="Hamada M."/>
            <person name="Davaapurev B.O."/>
            <person name="Fukumoto A."/>
            <person name="Tsetseg B."/>
            <person name="Kato F."/>
            <person name="Tamura T."/>
            <person name="Batkhuu J."/>
            <person name="Anzai Y."/>
        </authorList>
    </citation>
    <scope>NUCLEOTIDE SEQUENCE [LARGE SCALE GENOMIC DNA]</scope>
    <source>
        <strain evidence="3">NUM-2625</strain>
    </source>
</reference>
<feature type="region of interest" description="Disordered" evidence="1">
    <location>
        <begin position="174"/>
        <end position="199"/>
    </location>
</feature>
<gene>
    <name evidence="2" type="ORF">NUM_07350</name>
</gene>
<dbReference type="EMBL" id="BOPO01000006">
    <property type="protein sequence ID" value="GIL25480.1"/>
    <property type="molecule type" value="Genomic_DNA"/>
</dbReference>
<dbReference type="AlphaFoldDB" id="A0A8J4EIZ2"/>
<accession>A0A8J4EIZ2</accession>